<evidence type="ECO:0000256" key="1">
    <source>
        <dbReference type="SAM" id="MobiDB-lite"/>
    </source>
</evidence>
<gene>
    <name evidence="3" type="ORF">NDU88_001305</name>
</gene>
<reference evidence="3" key="1">
    <citation type="journal article" date="2022" name="bioRxiv">
        <title>Sequencing and chromosome-scale assembly of the giantPleurodeles waltlgenome.</title>
        <authorList>
            <person name="Brown T."/>
            <person name="Elewa A."/>
            <person name="Iarovenko S."/>
            <person name="Subramanian E."/>
            <person name="Araus A.J."/>
            <person name="Petzold A."/>
            <person name="Susuki M."/>
            <person name="Suzuki K.-i.T."/>
            <person name="Hayashi T."/>
            <person name="Toyoda A."/>
            <person name="Oliveira C."/>
            <person name="Osipova E."/>
            <person name="Leigh N.D."/>
            <person name="Simon A."/>
            <person name="Yun M.H."/>
        </authorList>
    </citation>
    <scope>NUCLEOTIDE SEQUENCE</scope>
    <source>
        <strain evidence="3">20211129_DDA</strain>
        <tissue evidence="3">Liver</tissue>
    </source>
</reference>
<evidence type="ECO:0000313" key="3">
    <source>
        <dbReference type="EMBL" id="KAJ1205880.1"/>
    </source>
</evidence>
<dbReference type="GO" id="GO:0005634">
    <property type="term" value="C:nucleus"/>
    <property type="evidence" value="ECO:0007669"/>
    <property type="project" value="TreeGrafter"/>
</dbReference>
<comment type="caution">
    <text evidence="3">The sequence shown here is derived from an EMBL/GenBank/DDBJ whole genome shotgun (WGS) entry which is preliminary data.</text>
</comment>
<sequence length="335" mass="37084">MPPVMTVTLDFRIWINNLAHQGPLVSQSPQPTYSPPQSLPHQLPTPQHPPSVPTPLFPEHINQQCAHQYRDPSPHLAPNNQEPGVSGRGHRHKATGALGGPPCARERTGPGNRLSRRQEALTNVLGTYQQSQDTMGQILNNMQENKRIAEEHHQEIREDLQALNPTMISLAGVLTDMANIMKEWTVQQRAPTTSQSIDQPTISAAASGQEDPPQDPHATSTPPPAEGEHLHCVCCCDLCLEPTMARVTGEMAPAFTSEELERLVDGVLPQYGLLYGPPDQQVSAHQMKALWHAIAKDVRTLGVYGRQSTHCWERWEDLRRWALETAEAQLGMASQ</sequence>
<dbReference type="EMBL" id="JANPWB010000002">
    <property type="protein sequence ID" value="KAJ1205880.1"/>
    <property type="molecule type" value="Genomic_DNA"/>
</dbReference>
<feature type="region of interest" description="Disordered" evidence="1">
    <location>
        <begin position="25"/>
        <end position="114"/>
    </location>
</feature>
<dbReference type="InterPro" id="IPR028002">
    <property type="entry name" value="Myb_DNA-bind_5"/>
</dbReference>
<evidence type="ECO:0000313" key="4">
    <source>
        <dbReference type="Proteomes" id="UP001066276"/>
    </source>
</evidence>
<proteinExistence type="predicted"/>
<protein>
    <recommendedName>
        <fullName evidence="2">Myb/SANT-like DNA-binding domain-containing protein</fullName>
    </recommendedName>
</protein>
<accession>A0AAV7VW12</accession>
<feature type="compositionally biased region" description="Pro residues" evidence="1">
    <location>
        <begin position="46"/>
        <end position="56"/>
    </location>
</feature>
<dbReference type="PANTHER" id="PTHR23098:SF23">
    <property type="entry name" value="MYB-RELATED TRANSCRIPTION FACTOR, PARTNER OF PROFILIN-LIKE ISOFORM X2-RELATED"/>
    <property type="match status" value="1"/>
</dbReference>
<name>A0AAV7VW12_PLEWA</name>
<feature type="region of interest" description="Disordered" evidence="1">
    <location>
        <begin position="204"/>
        <end position="224"/>
    </location>
</feature>
<dbReference type="Proteomes" id="UP001066276">
    <property type="component" value="Chromosome 1_2"/>
</dbReference>
<dbReference type="AlphaFoldDB" id="A0AAV7VW12"/>
<evidence type="ECO:0000259" key="2">
    <source>
        <dbReference type="Pfam" id="PF13873"/>
    </source>
</evidence>
<organism evidence="3 4">
    <name type="scientific">Pleurodeles waltl</name>
    <name type="common">Iberian ribbed newt</name>
    <dbReference type="NCBI Taxonomy" id="8319"/>
    <lineage>
        <taxon>Eukaryota</taxon>
        <taxon>Metazoa</taxon>
        <taxon>Chordata</taxon>
        <taxon>Craniata</taxon>
        <taxon>Vertebrata</taxon>
        <taxon>Euteleostomi</taxon>
        <taxon>Amphibia</taxon>
        <taxon>Batrachia</taxon>
        <taxon>Caudata</taxon>
        <taxon>Salamandroidea</taxon>
        <taxon>Salamandridae</taxon>
        <taxon>Pleurodelinae</taxon>
        <taxon>Pleurodeles</taxon>
    </lineage>
</organism>
<dbReference type="Pfam" id="PF13873">
    <property type="entry name" value="Myb_DNA-bind_5"/>
    <property type="match status" value="1"/>
</dbReference>
<feature type="domain" description="Myb/SANT-like DNA-binding" evidence="2">
    <location>
        <begin position="253"/>
        <end position="320"/>
    </location>
</feature>
<dbReference type="PANTHER" id="PTHR23098">
    <property type="entry name" value="AGAP001331-PA-RELATED"/>
    <property type="match status" value="1"/>
</dbReference>
<keyword evidence="4" id="KW-1185">Reference proteome</keyword>